<protein>
    <submittedName>
        <fullName evidence="2">Uncharacterized protein LOC142162643</fullName>
    </submittedName>
</protein>
<organism evidence="1 2">
    <name type="scientific">Nicotiana tabacum</name>
    <name type="common">Common tobacco</name>
    <dbReference type="NCBI Taxonomy" id="4097"/>
    <lineage>
        <taxon>Eukaryota</taxon>
        <taxon>Viridiplantae</taxon>
        <taxon>Streptophyta</taxon>
        <taxon>Embryophyta</taxon>
        <taxon>Tracheophyta</taxon>
        <taxon>Spermatophyta</taxon>
        <taxon>Magnoliopsida</taxon>
        <taxon>eudicotyledons</taxon>
        <taxon>Gunneridae</taxon>
        <taxon>Pentapetalae</taxon>
        <taxon>asterids</taxon>
        <taxon>lamiids</taxon>
        <taxon>Solanales</taxon>
        <taxon>Solanaceae</taxon>
        <taxon>Nicotianoideae</taxon>
        <taxon>Nicotianeae</taxon>
        <taxon>Nicotiana</taxon>
    </lineage>
</organism>
<dbReference type="Proteomes" id="UP000790787">
    <property type="component" value="Chromosome 1"/>
</dbReference>
<sequence>MNYLVNGVLPPKIESKARTRFLHDVNFYYWDEPNLYKKCADQLMRRCIPKKEAEIVMYDCHASPYEGYHGGDKTSAKVLQSGFFWTTLLKDARAFVKKCD</sequence>
<reference evidence="2" key="2">
    <citation type="submission" date="2025-08" db="UniProtKB">
        <authorList>
            <consortium name="RefSeq"/>
        </authorList>
    </citation>
    <scope>IDENTIFICATION</scope>
    <source>
        <tissue evidence="2">Leaf</tissue>
    </source>
</reference>
<proteinExistence type="predicted"/>
<gene>
    <name evidence="2" type="primary">LOC142162643</name>
</gene>
<keyword evidence="1" id="KW-1185">Reference proteome</keyword>
<reference evidence="1" key="1">
    <citation type="journal article" date="2014" name="Nat. Commun.">
        <title>The tobacco genome sequence and its comparison with those of tomato and potato.</title>
        <authorList>
            <person name="Sierro N."/>
            <person name="Battey J.N."/>
            <person name="Ouadi S."/>
            <person name="Bakaher N."/>
            <person name="Bovet L."/>
            <person name="Willig A."/>
            <person name="Goepfert S."/>
            <person name="Peitsch M.C."/>
            <person name="Ivanov N.V."/>
        </authorList>
    </citation>
    <scope>NUCLEOTIDE SEQUENCE [LARGE SCALE GENOMIC DNA]</scope>
</reference>
<evidence type="ECO:0000313" key="1">
    <source>
        <dbReference type="Proteomes" id="UP000790787"/>
    </source>
</evidence>
<dbReference type="RefSeq" id="XP_075075117.1">
    <property type="nucleotide sequence ID" value="XM_075219016.1"/>
</dbReference>
<name>A0AC58RQW7_TOBAC</name>
<accession>A0AC58RQW7</accession>
<evidence type="ECO:0000313" key="2">
    <source>
        <dbReference type="RefSeq" id="XP_075075117.1"/>
    </source>
</evidence>